<dbReference type="InterPro" id="IPR011460">
    <property type="entry name" value="Lcl_C"/>
</dbReference>
<name>A0A167HNY3_9BURK</name>
<feature type="domain" description="Lcl C-terminal" evidence="1">
    <location>
        <begin position="474"/>
        <end position="595"/>
    </location>
</feature>
<evidence type="ECO:0000313" key="3">
    <source>
        <dbReference type="EMBL" id="AOW14946.1"/>
    </source>
</evidence>
<sequence length="598" mass="63132">MLCLLSACGGGQGSESAGSLPATDITLDRLAQGGSAPGAASAGDEAQLAKGAQMSQASLDAAEARARTAELPSTDPVDTEVQLNPGVIAPKSAYASGQVARKAAAVRIPAYRFYNTSTAAHFYTTSETERANVAANLSPPFSFDGPAFSVASDFSAGLSPVHRFYNTQSGVHFYTISETERANLVANLPQFSYEGVAYHASQVAGAGFTPLYRFYVPNKGFHFYTASVSERDSIITNLAATYSYEGIGYYVLTSGWAPPEPFVAKVPHSGVTADQCYKAGSDTRVACSSKDATDLNPQQDGHRVAINALSYSTVNSEPLTSCVKDDVTGLIWEGKTDDGGLRDKDNTYTNLGGGAASDASGYLAAVNASSLCGFSDWRLPTVRELQGIVDYGVNGPAIRSAWFPNTASKFHWTSELVSTNSAEAWLGDLGSGNAAKTQRSASGYAVRLVRGVAPSGIRFTYSSATYPGDAANNVVNDAWTGLAWRRCQEGFSWDGGACTGGISTFSQEGALVRARSRDGWRLPHIKELASLIDRSISSGAHIDATAFPGAEARYQWSSSPFATVGSENIGWGVSLSDAYVAFYFRASGYAVRLVRDSP</sequence>
<dbReference type="KEGG" id="hyl:LPB072_21110"/>
<evidence type="ECO:0000313" key="5">
    <source>
        <dbReference type="Proteomes" id="UP000185657"/>
    </source>
</evidence>
<protein>
    <recommendedName>
        <fullName evidence="7">DUF1566 domain-containing protein</fullName>
    </recommendedName>
</protein>
<dbReference type="EMBL" id="LVWD01000015">
    <property type="protein sequence ID" value="OAD41513.1"/>
    <property type="molecule type" value="Genomic_DNA"/>
</dbReference>
<gene>
    <name evidence="3" type="ORF">LPB072_21110</name>
    <name evidence="4" type="ORF">LPB72_12780</name>
</gene>
<dbReference type="InterPro" id="IPR043708">
    <property type="entry name" value="DUF5648"/>
</dbReference>
<organism evidence="3 6">
    <name type="scientific">Hydrogenophaga crassostreae</name>
    <dbReference type="NCBI Taxonomy" id="1763535"/>
    <lineage>
        <taxon>Bacteria</taxon>
        <taxon>Pseudomonadati</taxon>
        <taxon>Pseudomonadota</taxon>
        <taxon>Betaproteobacteria</taxon>
        <taxon>Burkholderiales</taxon>
        <taxon>Comamonadaceae</taxon>
        <taxon>Hydrogenophaga</taxon>
    </lineage>
</organism>
<evidence type="ECO:0000259" key="2">
    <source>
        <dbReference type="Pfam" id="PF18885"/>
    </source>
</evidence>
<reference evidence="4 5" key="1">
    <citation type="submission" date="2016-02" db="EMBL/GenBank/DDBJ databases">
        <title>Draft genome sequence of Hydrogenophaga sp. LPB0072.</title>
        <authorList>
            <person name="Shin S.-K."/>
            <person name="Yi H."/>
        </authorList>
    </citation>
    <scope>NUCLEOTIDE SEQUENCE [LARGE SCALE GENOMIC DNA]</scope>
    <source>
        <strain evidence="4 5">LPB0072</strain>
    </source>
</reference>
<dbReference type="PANTHER" id="PTHR35812:SF1">
    <property type="entry name" value="LIPOPROTEIN"/>
    <property type="match status" value="1"/>
</dbReference>
<dbReference type="EMBL" id="CP017476">
    <property type="protein sequence ID" value="AOW14946.1"/>
    <property type="molecule type" value="Genomic_DNA"/>
</dbReference>
<dbReference type="Pfam" id="PF18885">
    <property type="entry name" value="DUF5648"/>
    <property type="match status" value="1"/>
</dbReference>
<feature type="domain" description="Lcl C-terminal" evidence="1">
    <location>
        <begin position="322"/>
        <end position="450"/>
    </location>
</feature>
<dbReference type="AlphaFoldDB" id="A0A167HNY3"/>
<evidence type="ECO:0008006" key="7">
    <source>
        <dbReference type="Google" id="ProtNLM"/>
    </source>
</evidence>
<keyword evidence="5" id="KW-1185">Reference proteome</keyword>
<proteinExistence type="predicted"/>
<feature type="domain" description="DUF5648" evidence="2">
    <location>
        <begin position="109"/>
        <end position="252"/>
    </location>
</feature>
<evidence type="ECO:0000313" key="4">
    <source>
        <dbReference type="EMBL" id="OAD41513.1"/>
    </source>
</evidence>
<accession>A0A167HNY3</accession>
<dbReference type="Proteomes" id="UP000185680">
    <property type="component" value="Chromosome"/>
</dbReference>
<dbReference type="Proteomes" id="UP000185657">
    <property type="component" value="Unassembled WGS sequence"/>
</dbReference>
<dbReference type="Pfam" id="PF07603">
    <property type="entry name" value="Lcl_C"/>
    <property type="match status" value="2"/>
</dbReference>
<reference evidence="3 6" key="2">
    <citation type="submission" date="2016-10" db="EMBL/GenBank/DDBJ databases">
        <title>Hydorgenophaga sp. LPB0072 isolated from gastropod.</title>
        <authorList>
            <person name="Kim E."/>
            <person name="Yi H."/>
        </authorList>
    </citation>
    <scope>NUCLEOTIDE SEQUENCE [LARGE SCALE GENOMIC DNA]</scope>
    <source>
        <strain evidence="3 6">LPB0072</strain>
    </source>
</reference>
<evidence type="ECO:0000259" key="1">
    <source>
        <dbReference type="Pfam" id="PF07603"/>
    </source>
</evidence>
<dbReference type="PANTHER" id="PTHR35812">
    <property type="entry name" value="LIPOPROTEIN"/>
    <property type="match status" value="1"/>
</dbReference>
<evidence type="ECO:0000313" key="6">
    <source>
        <dbReference type="Proteomes" id="UP000185680"/>
    </source>
</evidence>